<accession>A0A814GBI9</accession>
<evidence type="ECO:0000313" key="4">
    <source>
        <dbReference type="Proteomes" id="UP000663889"/>
    </source>
</evidence>
<sequence length="869" mass="99022">MTTSMNENNEQNQSNVGILLIIGDIISNQQRDEIFHYLNKALKHIDNNKFHEIEDLFNNLIHSDEFQTDSQYRQIKTTENGSIAGFLYLPNFHAVLNILKDYFNSCYHVSIIFCGQQIDSNGSFILSDSVLTSDHFSNLFEDNSTYIIEDLQIILPFISHQWIRLLKQKYLKNIQIDDLSKEINEENSFGNIFYERLIQILNKNTINFDIYNKLIPRDSSGTIAFDEPNLYILYGQQGEASLFGIRGFVVLINGGFSRMPSYWNLIRGLQTIDACILTHFDYDVLPGLQTILHRKTIPSLHDGRLCKPDIGAIFLNHTQRIRFQSSHSSKISSDSKLSINLSHNIDQFLHDIKQLNIETFDLIKSTAPNKHTIEPINLYKKIAFGSLDLYVLYPSSSIDDDKSLANLQKIPIRDQQPSPSIIPLHHWYSSCTLLVWTPTSKSNKDSLVRILYTGACPQTLVFEALTRVRHSDILHESQQQQQHQTSRAGSAKTTSSTSSSINIKNLSSKSKPTSSGEITKVLPRTVTSKSKPLSTINIKSDNNSRSTTKLDKKTSISTTDRSLQSANKDKKIQNSRQTISKNVTKNNQIDNHEQKSNTQDTEQEQSNNDQNQQEETNDSSDIVNDDVKIKHPESFSFTNDTNETFVDSNTTTPVEEISSHFISTDPMTTSFVDGAPNTRNPFLDKIDDIEIIHHNIPTTTKNTMPSIEEINPQSLPMDDENHSKKSTVSKSSVPTISINNSRKSKQTLPSGPIFYVDVAYIPYHGNEHYVDSEFFRRIRAHYYILNAVEINRLTLESLIDGKQQWDKQEQIPVTLVPAYDGDQLRQFFVMHKTRLAELNINIIPAATRCNVQYDDEGSPAQRLRFSNEQ</sequence>
<dbReference type="Pfam" id="PF25281">
    <property type="entry name" value="MBL_MAP1B"/>
    <property type="match status" value="1"/>
</dbReference>
<dbReference type="GO" id="GO:0030425">
    <property type="term" value="C:dendrite"/>
    <property type="evidence" value="ECO:0007669"/>
    <property type="project" value="TreeGrafter"/>
</dbReference>
<evidence type="ECO:0000259" key="2">
    <source>
        <dbReference type="Pfam" id="PF25281"/>
    </source>
</evidence>
<dbReference type="GO" id="GO:0000226">
    <property type="term" value="P:microtubule cytoskeleton organization"/>
    <property type="evidence" value="ECO:0007669"/>
    <property type="project" value="InterPro"/>
</dbReference>
<evidence type="ECO:0000313" key="3">
    <source>
        <dbReference type="EMBL" id="CAF0994826.1"/>
    </source>
</evidence>
<dbReference type="GO" id="GO:0005829">
    <property type="term" value="C:cytosol"/>
    <property type="evidence" value="ECO:0007669"/>
    <property type="project" value="TreeGrafter"/>
</dbReference>
<dbReference type="GO" id="GO:0031114">
    <property type="term" value="P:regulation of microtubule depolymerization"/>
    <property type="evidence" value="ECO:0007669"/>
    <property type="project" value="TreeGrafter"/>
</dbReference>
<feature type="region of interest" description="Disordered" evidence="1">
    <location>
        <begin position="474"/>
        <end position="624"/>
    </location>
</feature>
<dbReference type="Proteomes" id="UP000663889">
    <property type="component" value="Unassembled WGS sequence"/>
</dbReference>
<feature type="compositionally biased region" description="Low complexity" evidence="1">
    <location>
        <begin position="478"/>
        <end position="511"/>
    </location>
</feature>
<feature type="domain" description="Microtubule-associated protein 1A/B/S-like MBL-like" evidence="2">
    <location>
        <begin position="213"/>
        <end position="482"/>
    </location>
</feature>
<feature type="compositionally biased region" description="Polar residues" evidence="1">
    <location>
        <begin position="555"/>
        <end position="566"/>
    </location>
</feature>
<protein>
    <recommendedName>
        <fullName evidence="2">Microtubule-associated protein 1A/B/S-like MBL-like domain-containing protein</fullName>
    </recommendedName>
</protein>
<dbReference type="GO" id="GO:0003779">
    <property type="term" value="F:actin binding"/>
    <property type="evidence" value="ECO:0007669"/>
    <property type="project" value="TreeGrafter"/>
</dbReference>
<gene>
    <name evidence="3" type="ORF">SEV965_LOCUS10470</name>
</gene>
<dbReference type="GO" id="GO:0005874">
    <property type="term" value="C:microtubule"/>
    <property type="evidence" value="ECO:0007669"/>
    <property type="project" value="InterPro"/>
</dbReference>
<dbReference type="GO" id="GO:0008017">
    <property type="term" value="F:microtubule binding"/>
    <property type="evidence" value="ECO:0007669"/>
    <property type="project" value="InterPro"/>
</dbReference>
<name>A0A814GBI9_9BILA</name>
<dbReference type="SUPFAM" id="SSF56281">
    <property type="entry name" value="Metallo-hydrolase/oxidoreductase"/>
    <property type="match status" value="1"/>
</dbReference>
<feature type="compositionally biased region" description="Polar residues" evidence="1">
    <location>
        <begin position="574"/>
        <end position="589"/>
    </location>
</feature>
<dbReference type="GO" id="GO:0045202">
    <property type="term" value="C:synapse"/>
    <property type="evidence" value="ECO:0007669"/>
    <property type="project" value="TreeGrafter"/>
</dbReference>
<organism evidence="3 4">
    <name type="scientific">Rotaria sordida</name>
    <dbReference type="NCBI Taxonomy" id="392033"/>
    <lineage>
        <taxon>Eukaryota</taxon>
        <taxon>Metazoa</taxon>
        <taxon>Spiralia</taxon>
        <taxon>Gnathifera</taxon>
        <taxon>Rotifera</taxon>
        <taxon>Eurotatoria</taxon>
        <taxon>Bdelloidea</taxon>
        <taxon>Philodinida</taxon>
        <taxon>Philodinidae</taxon>
        <taxon>Rotaria</taxon>
    </lineage>
</organism>
<reference evidence="3" key="1">
    <citation type="submission" date="2021-02" db="EMBL/GenBank/DDBJ databases">
        <authorList>
            <person name="Nowell W R."/>
        </authorList>
    </citation>
    <scope>NUCLEOTIDE SEQUENCE</scope>
</reference>
<dbReference type="InterPro" id="IPR057480">
    <property type="entry name" value="MAP1A/B/S-like_MBL"/>
</dbReference>
<dbReference type="AlphaFoldDB" id="A0A814GBI9"/>
<proteinExistence type="predicted"/>
<dbReference type="GO" id="GO:0005875">
    <property type="term" value="C:microtubule associated complex"/>
    <property type="evidence" value="ECO:0007669"/>
    <property type="project" value="TreeGrafter"/>
</dbReference>
<feature type="region of interest" description="Disordered" evidence="1">
    <location>
        <begin position="700"/>
        <end position="745"/>
    </location>
</feature>
<evidence type="ECO:0000256" key="1">
    <source>
        <dbReference type="SAM" id="MobiDB-lite"/>
    </source>
</evidence>
<feature type="compositionally biased region" description="Low complexity" evidence="1">
    <location>
        <begin position="726"/>
        <end position="738"/>
    </location>
</feature>
<dbReference type="InterPro" id="IPR036866">
    <property type="entry name" value="RibonucZ/Hydroxyglut_hydro"/>
</dbReference>
<comment type="caution">
    <text evidence="3">The sequence shown here is derived from an EMBL/GenBank/DDBJ whole genome shotgun (WGS) entry which is preliminary data.</text>
</comment>
<dbReference type="GO" id="GO:0016358">
    <property type="term" value="P:dendrite development"/>
    <property type="evidence" value="ECO:0007669"/>
    <property type="project" value="TreeGrafter"/>
</dbReference>
<dbReference type="GO" id="GO:0007409">
    <property type="term" value="P:axonogenesis"/>
    <property type="evidence" value="ECO:0007669"/>
    <property type="project" value="TreeGrafter"/>
</dbReference>
<dbReference type="PANTHER" id="PTHR13843">
    <property type="entry name" value="MICROTUBULE-ASSOCIATED PROTEIN"/>
    <property type="match status" value="1"/>
</dbReference>
<feature type="compositionally biased region" description="Polar residues" evidence="1">
    <location>
        <begin position="525"/>
        <end position="547"/>
    </location>
</feature>
<dbReference type="PANTHER" id="PTHR13843:SF12">
    <property type="entry name" value="ATPASE F1_V1_A1 COMPLEX ALPHA_BETA SUBUNIT NUCLEOTIDE-BINDING DOMAIN-CONTAINING PROTEIN"/>
    <property type="match status" value="1"/>
</dbReference>
<dbReference type="GO" id="GO:0043025">
    <property type="term" value="C:neuronal cell body"/>
    <property type="evidence" value="ECO:0007669"/>
    <property type="project" value="TreeGrafter"/>
</dbReference>
<feature type="compositionally biased region" description="Low complexity" evidence="1">
    <location>
        <begin position="604"/>
        <end position="614"/>
    </location>
</feature>
<dbReference type="EMBL" id="CAJNOU010000428">
    <property type="protein sequence ID" value="CAF0994826.1"/>
    <property type="molecule type" value="Genomic_DNA"/>
</dbReference>
<dbReference type="InterPro" id="IPR026074">
    <property type="entry name" value="MAP1"/>
</dbReference>